<feature type="compositionally biased region" description="Basic and acidic residues" evidence="1">
    <location>
        <begin position="10"/>
        <end position="24"/>
    </location>
</feature>
<proteinExistence type="predicted"/>
<accession>A0A8F2IVD1</accession>
<sequence>MGSTMAAPKKPQDHKPKSPKAEKIKISIGEGDDAREVEGFRITVNEITVEVEKDALNDWEFLEDVADLQNGDGAKSVSMSRRLFGDQYNTVKENFRDEKTGRVSSADFQEFVQAVLEAVPNS</sequence>
<reference evidence="2" key="1">
    <citation type="submission" date="2020-10" db="EMBL/GenBank/DDBJ databases">
        <title>Complete genome sequence of vB_MoxS-R1, a novel marine prophage inducted from Microbacterium.</title>
        <authorList>
            <person name="Zheng H."/>
            <person name="Liu B."/>
            <person name="Xu Y."/>
            <person name="Chen F."/>
        </authorList>
    </citation>
    <scope>NUCLEOTIDE SEQUENCE</scope>
</reference>
<organism evidence="2 3">
    <name type="scientific">Microbacterium phage vB_MoxS-R1</name>
    <dbReference type="NCBI Taxonomy" id="2848881"/>
    <lineage>
        <taxon>Viruses</taxon>
        <taxon>Duplodnaviria</taxon>
        <taxon>Heunggongvirae</taxon>
        <taxon>Uroviricota</taxon>
        <taxon>Caudoviricetes</taxon>
        <taxon>Syrbvirus</taxon>
        <taxon>Syrbvirus R1</taxon>
    </lineage>
</organism>
<dbReference type="Proteomes" id="UP000683438">
    <property type="component" value="Segment"/>
</dbReference>
<dbReference type="EMBL" id="MW073100">
    <property type="protein sequence ID" value="QWT28906.1"/>
    <property type="molecule type" value="Genomic_DNA"/>
</dbReference>
<evidence type="ECO:0000256" key="1">
    <source>
        <dbReference type="SAM" id="MobiDB-lite"/>
    </source>
</evidence>
<protein>
    <submittedName>
        <fullName evidence="2">Uncharacterized protein</fullName>
    </submittedName>
</protein>
<gene>
    <name evidence="2" type="ORF">vBMoxSR1_gp56</name>
</gene>
<name>A0A8F2IVD1_9CAUD</name>
<feature type="region of interest" description="Disordered" evidence="1">
    <location>
        <begin position="1"/>
        <end position="24"/>
    </location>
</feature>
<evidence type="ECO:0000313" key="3">
    <source>
        <dbReference type="Proteomes" id="UP000683438"/>
    </source>
</evidence>
<keyword evidence="3" id="KW-1185">Reference proteome</keyword>
<evidence type="ECO:0000313" key="2">
    <source>
        <dbReference type="EMBL" id="QWT28906.1"/>
    </source>
</evidence>